<feature type="compositionally biased region" description="Polar residues" evidence="1">
    <location>
        <begin position="227"/>
        <end position="238"/>
    </location>
</feature>
<dbReference type="Proteomes" id="UP001633002">
    <property type="component" value="Unassembled WGS sequence"/>
</dbReference>
<dbReference type="InterPro" id="IPR050600">
    <property type="entry name" value="SETD3_SETD6_MTase"/>
</dbReference>
<evidence type="ECO:0000313" key="3">
    <source>
        <dbReference type="Proteomes" id="UP001633002"/>
    </source>
</evidence>
<feature type="compositionally biased region" description="Basic and acidic residues" evidence="1">
    <location>
        <begin position="252"/>
        <end position="268"/>
    </location>
</feature>
<reference evidence="2 3" key="1">
    <citation type="submission" date="2024-09" db="EMBL/GenBank/DDBJ databases">
        <title>Chromosome-scale assembly of Riccia sorocarpa.</title>
        <authorList>
            <person name="Paukszto L."/>
        </authorList>
    </citation>
    <scope>NUCLEOTIDE SEQUENCE [LARGE SCALE GENOMIC DNA]</scope>
    <source>
        <strain evidence="2">LP-2024</strain>
        <tissue evidence="2">Aerial parts of the thallus</tissue>
    </source>
</reference>
<dbReference type="Gene3D" id="3.90.1410.10">
    <property type="entry name" value="set domain protein methyltransferase, domain 1"/>
    <property type="match status" value="1"/>
</dbReference>
<organism evidence="2 3">
    <name type="scientific">Riccia sorocarpa</name>
    <dbReference type="NCBI Taxonomy" id="122646"/>
    <lineage>
        <taxon>Eukaryota</taxon>
        <taxon>Viridiplantae</taxon>
        <taxon>Streptophyta</taxon>
        <taxon>Embryophyta</taxon>
        <taxon>Marchantiophyta</taxon>
        <taxon>Marchantiopsida</taxon>
        <taxon>Marchantiidae</taxon>
        <taxon>Marchantiales</taxon>
        <taxon>Ricciaceae</taxon>
        <taxon>Riccia</taxon>
    </lineage>
</organism>
<dbReference type="SUPFAM" id="SSF82199">
    <property type="entry name" value="SET domain"/>
    <property type="match status" value="1"/>
</dbReference>
<dbReference type="PANTHER" id="PTHR13271">
    <property type="entry name" value="UNCHARACTERIZED PUTATIVE METHYLTRANSFERASE"/>
    <property type="match status" value="1"/>
</dbReference>
<keyword evidence="3" id="KW-1185">Reference proteome</keyword>
<feature type="region of interest" description="Disordered" evidence="1">
    <location>
        <begin position="223"/>
        <end position="278"/>
    </location>
</feature>
<dbReference type="EMBL" id="JBJQOH010000003">
    <property type="protein sequence ID" value="KAL3690680.1"/>
    <property type="molecule type" value="Genomic_DNA"/>
</dbReference>
<protein>
    <recommendedName>
        <fullName evidence="4">SET domain-containing protein</fullName>
    </recommendedName>
</protein>
<gene>
    <name evidence="2" type="ORF">R1sor_004331</name>
</gene>
<dbReference type="InterPro" id="IPR046341">
    <property type="entry name" value="SET_dom_sf"/>
</dbReference>
<evidence type="ECO:0000256" key="1">
    <source>
        <dbReference type="SAM" id="MobiDB-lite"/>
    </source>
</evidence>
<accession>A0ABD3HKQ3</accession>
<name>A0ABD3HKQ3_9MARC</name>
<dbReference type="CDD" id="cd10527">
    <property type="entry name" value="SET_LSMT"/>
    <property type="match status" value="1"/>
</dbReference>
<dbReference type="PANTHER" id="PTHR13271:SF55">
    <property type="entry name" value="SET DOMAIN-CONTAINING PROTEIN"/>
    <property type="match status" value="1"/>
</dbReference>
<dbReference type="AlphaFoldDB" id="A0ABD3HKQ3"/>
<evidence type="ECO:0008006" key="4">
    <source>
        <dbReference type="Google" id="ProtNLM"/>
    </source>
</evidence>
<sequence length="624" mass="69343">MVNDMDDKIQNFLAWMQSNGASLRGCYLKNSSQGLEAGLGLYTTDCCSNDDVVLVTPLVLAITPMTVLQDPLVGPLFGKLFADGQVDDRHVMMLYLMVQHALGDSSFWAPYLKMLPTNFGTSVFFSEDEMLELEGTALYNATRIQKASLSRQFEEKVKLIVEMILESVNCPTRDVSLEDYLWANFIFWTRALTIPCPHSLVCPKAAPVPVSLLQQKKEMGDQLVNADRQSSDSSQNKTACEPLPVSRSSVKVPEEIAPKEDEAEEAKPGTDIPFSDSGVGDIKVDTQGLLTPADAEMDGQSEDHPPTMVEGLVPGIDFCNHAVQGQALARWEVDGPDGSVSGVPNSMYLVIGSGSVISPDTEITIYYGNKGNEELLYLYGFVLEDNPDEYLMVHFPVQALEKGECSEAKSQLLEHQELPLRWLLPRAILTEGYLNEQLNKESKNLENSLEAKPQFHGFSWSGDRKPPPGVKFQVFPEDMMGALRIIAMTEEQVLGVQQLLEELAESSKRFPTAEDVRAAVWEVCGDLGALQLLHDLLTSRVMAMEEGTGPGDEDTLLIEKHSRAQVEAERKQQLGSAYEGDEDFIKNNLLSKNKRACVVYRKAQKDLARQFLQEVEYALDRWIC</sequence>
<proteinExistence type="predicted"/>
<comment type="caution">
    <text evidence="2">The sequence shown here is derived from an EMBL/GenBank/DDBJ whole genome shotgun (WGS) entry which is preliminary data.</text>
</comment>
<evidence type="ECO:0000313" key="2">
    <source>
        <dbReference type="EMBL" id="KAL3690680.1"/>
    </source>
</evidence>